<dbReference type="EMBL" id="ML978121">
    <property type="protein sequence ID" value="KAF2104749.1"/>
    <property type="molecule type" value="Genomic_DNA"/>
</dbReference>
<evidence type="ECO:0000256" key="5">
    <source>
        <dbReference type="SAM" id="Phobius"/>
    </source>
</evidence>
<organism evidence="7 8">
    <name type="scientific">Rhizodiscina lignyota</name>
    <dbReference type="NCBI Taxonomy" id="1504668"/>
    <lineage>
        <taxon>Eukaryota</taxon>
        <taxon>Fungi</taxon>
        <taxon>Dikarya</taxon>
        <taxon>Ascomycota</taxon>
        <taxon>Pezizomycotina</taxon>
        <taxon>Dothideomycetes</taxon>
        <taxon>Pleosporomycetidae</taxon>
        <taxon>Aulographales</taxon>
        <taxon>Rhizodiscinaceae</taxon>
        <taxon>Rhizodiscina</taxon>
    </lineage>
</organism>
<evidence type="ECO:0000256" key="4">
    <source>
        <dbReference type="ARBA" id="ARBA00023136"/>
    </source>
</evidence>
<dbReference type="PANTHER" id="PTHR23112:SF37">
    <property type="entry name" value="G PROTEIN-COUPLED RECEPTOR GPR1"/>
    <property type="match status" value="1"/>
</dbReference>
<feature type="domain" description="G protein-coupled receptor GPR1/2/3 C-terminal" evidence="6">
    <location>
        <begin position="215"/>
        <end position="277"/>
    </location>
</feature>
<evidence type="ECO:0000256" key="2">
    <source>
        <dbReference type="ARBA" id="ARBA00022692"/>
    </source>
</evidence>
<dbReference type="GO" id="GO:0004930">
    <property type="term" value="F:G protein-coupled receptor activity"/>
    <property type="evidence" value="ECO:0007669"/>
    <property type="project" value="TreeGrafter"/>
</dbReference>
<gene>
    <name evidence="7" type="ORF">NA57DRAFT_28251</name>
</gene>
<feature type="transmembrane region" description="Helical" evidence="5">
    <location>
        <begin position="48"/>
        <end position="71"/>
    </location>
</feature>
<dbReference type="OrthoDB" id="100006at2759"/>
<evidence type="ECO:0000256" key="3">
    <source>
        <dbReference type="ARBA" id="ARBA00022989"/>
    </source>
</evidence>
<protein>
    <recommendedName>
        <fullName evidence="6">G protein-coupled receptor GPR1/2/3 C-terminal domain-containing protein</fullName>
    </recommendedName>
</protein>
<dbReference type="PANTHER" id="PTHR23112">
    <property type="entry name" value="G PROTEIN-COUPLED RECEPTOR 157-RELATED"/>
    <property type="match status" value="1"/>
</dbReference>
<evidence type="ECO:0000259" key="6">
    <source>
        <dbReference type="Pfam" id="PF11970"/>
    </source>
</evidence>
<comment type="subcellular location">
    <subcellularLocation>
        <location evidence="1">Membrane</location>
        <topology evidence="1">Multi-pass membrane protein</topology>
    </subcellularLocation>
</comment>
<dbReference type="GO" id="GO:0007189">
    <property type="term" value="P:adenylate cyclase-activating G protein-coupled receptor signaling pathway"/>
    <property type="evidence" value="ECO:0007669"/>
    <property type="project" value="TreeGrafter"/>
</dbReference>
<feature type="transmembrane region" description="Helical" evidence="5">
    <location>
        <begin position="100"/>
        <end position="119"/>
    </location>
</feature>
<feature type="transmembrane region" description="Helical" evidence="5">
    <location>
        <begin position="126"/>
        <end position="147"/>
    </location>
</feature>
<sequence>PLPPGLHRGLTAVTVLGYLSFLSSTALFLFIGFRLFQWRRGSGKAQPLNQFVLLIFNLLLADLQQSVAFLLNTQWLIDDSITVGTATCWAQGWFVSTGDLASGVWCSAIGLHTFASVLFNYRMRPAMFYCTIISLWVFIYGCAVIGVGMHPTDFYVRAGAWCWIDGKFSGARLWLHYFWIFVAEFGTIVVYVSLYIGLISRLRSNYYTPLAAKHAKQAARLMALYPAVYIMCTLPLASARMMSIAGSPPSYERLCVAGAMITSNGWLDVLVYTLTRRISLFSNEPPPDALGVETFTVPFFGGSQTGRFGTVTTIEGPP</sequence>
<dbReference type="InterPro" id="IPR022596">
    <property type="entry name" value="GPR1/2/3_C"/>
</dbReference>
<keyword evidence="4 5" id="KW-0472">Membrane</keyword>
<dbReference type="SUPFAM" id="SSF81321">
    <property type="entry name" value="Family A G protein-coupled receptor-like"/>
    <property type="match status" value="1"/>
</dbReference>
<evidence type="ECO:0000313" key="7">
    <source>
        <dbReference type="EMBL" id="KAF2104749.1"/>
    </source>
</evidence>
<feature type="non-terminal residue" evidence="7">
    <location>
        <position position="1"/>
    </location>
</feature>
<keyword evidence="2 5" id="KW-0812">Transmembrane</keyword>
<keyword evidence="3 5" id="KW-1133">Transmembrane helix</keyword>
<accession>A0A9P4IRZ8</accession>
<dbReference type="Pfam" id="PF11970">
    <property type="entry name" value="GPR_Gpa2_C"/>
    <property type="match status" value="1"/>
</dbReference>
<name>A0A9P4IRZ8_9PEZI</name>
<feature type="transmembrane region" description="Helical" evidence="5">
    <location>
        <begin position="177"/>
        <end position="198"/>
    </location>
</feature>
<feature type="transmembrane region" description="Helical" evidence="5">
    <location>
        <begin position="219"/>
        <end position="239"/>
    </location>
</feature>
<dbReference type="Gene3D" id="1.20.1070.10">
    <property type="entry name" value="Rhodopsin 7-helix transmembrane proteins"/>
    <property type="match status" value="1"/>
</dbReference>
<keyword evidence="8" id="KW-1185">Reference proteome</keyword>
<comment type="caution">
    <text evidence="7">The sequence shown here is derived from an EMBL/GenBank/DDBJ whole genome shotgun (WGS) entry which is preliminary data.</text>
</comment>
<reference evidence="7" key="1">
    <citation type="journal article" date="2020" name="Stud. Mycol.">
        <title>101 Dothideomycetes genomes: a test case for predicting lifestyles and emergence of pathogens.</title>
        <authorList>
            <person name="Haridas S."/>
            <person name="Albert R."/>
            <person name="Binder M."/>
            <person name="Bloem J."/>
            <person name="Labutti K."/>
            <person name="Salamov A."/>
            <person name="Andreopoulos B."/>
            <person name="Baker S."/>
            <person name="Barry K."/>
            <person name="Bills G."/>
            <person name="Bluhm B."/>
            <person name="Cannon C."/>
            <person name="Castanera R."/>
            <person name="Culley D."/>
            <person name="Daum C."/>
            <person name="Ezra D."/>
            <person name="Gonzalez J."/>
            <person name="Henrissat B."/>
            <person name="Kuo A."/>
            <person name="Liang C."/>
            <person name="Lipzen A."/>
            <person name="Lutzoni F."/>
            <person name="Magnuson J."/>
            <person name="Mondo S."/>
            <person name="Nolan M."/>
            <person name="Ohm R."/>
            <person name="Pangilinan J."/>
            <person name="Park H.-J."/>
            <person name="Ramirez L."/>
            <person name="Alfaro M."/>
            <person name="Sun H."/>
            <person name="Tritt A."/>
            <person name="Yoshinaga Y."/>
            <person name="Zwiers L.-H."/>
            <person name="Turgeon B."/>
            <person name="Goodwin S."/>
            <person name="Spatafora J."/>
            <person name="Crous P."/>
            <person name="Grigoriev I."/>
        </authorList>
    </citation>
    <scope>NUCLEOTIDE SEQUENCE</scope>
    <source>
        <strain evidence="7">CBS 133067</strain>
    </source>
</reference>
<proteinExistence type="predicted"/>
<dbReference type="GO" id="GO:0005886">
    <property type="term" value="C:plasma membrane"/>
    <property type="evidence" value="ECO:0007669"/>
    <property type="project" value="TreeGrafter"/>
</dbReference>
<feature type="non-terminal residue" evidence="7">
    <location>
        <position position="318"/>
    </location>
</feature>
<dbReference type="Proteomes" id="UP000799772">
    <property type="component" value="Unassembled WGS sequence"/>
</dbReference>
<dbReference type="AlphaFoldDB" id="A0A9P4IRZ8"/>
<evidence type="ECO:0000313" key="8">
    <source>
        <dbReference type="Proteomes" id="UP000799772"/>
    </source>
</evidence>
<evidence type="ECO:0000256" key="1">
    <source>
        <dbReference type="ARBA" id="ARBA00004141"/>
    </source>
</evidence>
<feature type="transmembrane region" description="Helical" evidence="5">
    <location>
        <begin position="12"/>
        <end position="36"/>
    </location>
</feature>